<dbReference type="SUPFAM" id="SSF57903">
    <property type="entry name" value="FYVE/PHD zinc finger"/>
    <property type="match status" value="1"/>
</dbReference>
<reference evidence="1 2" key="1">
    <citation type="submission" date="2018-02" db="EMBL/GenBank/DDBJ databases">
        <title>The genomes of Aspergillus section Nigri reveals drivers in fungal speciation.</title>
        <authorList>
            <consortium name="DOE Joint Genome Institute"/>
            <person name="Vesth T.C."/>
            <person name="Nybo J."/>
            <person name="Theobald S."/>
            <person name="Brandl J."/>
            <person name="Frisvad J.C."/>
            <person name="Nielsen K.F."/>
            <person name="Lyhne E.K."/>
            <person name="Kogle M.E."/>
            <person name="Kuo A."/>
            <person name="Riley R."/>
            <person name="Clum A."/>
            <person name="Nolan M."/>
            <person name="Lipzen A."/>
            <person name="Salamov A."/>
            <person name="Henrissat B."/>
            <person name="Wiebenga A."/>
            <person name="De vries R.P."/>
            <person name="Grigoriev I.V."/>
            <person name="Mortensen U.H."/>
            <person name="Andersen M.R."/>
            <person name="Baker S.E."/>
        </authorList>
    </citation>
    <scope>NUCLEOTIDE SEQUENCE [LARGE SCALE GENOMIC DNA]</scope>
    <source>
        <strain evidence="1 2">CBS 115571</strain>
    </source>
</reference>
<name>A0A2V5IB22_ASPV1</name>
<evidence type="ECO:0000313" key="2">
    <source>
        <dbReference type="Proteomes" id="UP000249829"/>
    </source>
</evidence>
<dbReference type="InterPro" id="IPR013083">
    <property type="entry name" value="Znf_RING/FYVE/PHD"/>
</dbReference>
<evidence type="ECO:0000313" key="1">
    <source>
        <dbReference type="EMBL" id="PYI16816.1"/>
    </source>
</evidence>
<protein>
    <submittedName>
        <fullName evidence="1">Uncharacterized protein</fullName>
    </submittedName>
</protein>
<dbReference type="Proteomes" id="UP000249829">
    <property type="component" value="Unassembled WGS sequence"/>
</dbReference>
<proteinExistence type="predicted"/>
<dbReference type="EMBL" id="KZ825164">
    <property type="protein sequence ID" value="PYI16816.1"/>
    <property type="molecule type" value="Genomic_DNA"/>
</dbReference>
<gene>
    <name evidence="1" type="ORF">BO99DRAFT_464719</name>
</gene>
<dbReference type="Gene3D" id="3.30.40.10">
    <property type="entry name" value="Zinc/RING finger domain, C3HC4 (zinc finger)"/>
    <property type="match status" value="1"/>
</dbReference>
<dbReference type="CDD" id="cd15489">
    <property type="entry name" value="PHD_SF"/>
    <property type="match status" value="1"/>
</dbReference>
<organism evidence="1 2">
    <name type="scientific">Aspergillus violaceofuscus (strain CBS 115571)</name>
    <dbReference type="NCBI Taxonomy" id="1450538"/>
    <lineage>
        <taxon>Eukaryota</taxon>
        <taxon>Fungi</taxon>
        <taxon>Dikarya</taxon>
        <taxon>Ascomycota</taxon>
        <taxon>Pezizomycotina</taxon>
        <taxon>Eurotiomycetes</taxon>
        <taxon>Eurotiomycetidae</taxon>
        <taxon>Eurotiales</taxon>
        <taxon>Aspergillaceae</taxon>
        <taxon>Aspergillus</taxon>
    </lineage>
</organism>
<keyword evidence="2" id="KW-1185">Reference proteome</keyword>
<accession>A0A2V5IB22</accession>
<sequence length="512" mass="57822">MGARGLWNVHVDGKWYRLYYKPTGRITSPDTPLTLQTIRKIVSETAIEDWESIPFPSPLHINIDYVYNIDKDLGLVTVTQWTAISGALYRWIRQAKLAAIEDSSISTLDGILVDNEDISKQHRTQYTEAGLTISPTLKINIAKPTSLTELQLRLFTDFVFLWRFYFDDLPAWSHDALLRKTLAFGLLRIAVWDFEIISDTDTEGILDEIIEEIPIGQYSVPRWSAPSENTFWFHGFLVTVYSASDMLERAVQDTQRYLDKDQRRRPVIHVILISLGYVTFLQITGTGVQYSPTIPLVINTSATQPSPGFRALTSVLSSYSRRITHKDRWGINIPTEILDSILKALAPKDVIAFARASSAVDRWYYSSLPQLDGILVRSFDLSIPCCGERHNPNGDGVSCSTCYTWYHRECAGLSSESQDNGYVCAECQHNGTRNILEAGGIYRARRKIGPKPSCKVTVDGEAKVLNLRTAKPAARRPEMFLYRGLSVLPNDLNHAIRFNRVFSGLAYGLDEV</sequence>
<dbReference type="OMA" id="VERWYYS"/>
<dbReference type="AlphaFoldDB" id="A0A2V5IB22"/>
<dbReference type="InterPro" id="IPR011011">
    <property type="entry name" value="Znf_FYVE_PHD"/>
</dbReference>